<organism evidence="7 8">
    <name type="scientific">Streptomyces cynarae</name>
    <dbReference type="NCBI Taxonomy" id="2981134"/>
    <lineage>
        <taxon>Bacteria</taxon>
        <taxon>Bacillati</taxon>
        <taxon>Actinomycetota</taxon>
        <taxon>Actinomycetes</taxon>
        <taxon>Kitasatosporales</taxon>
        <taxon>Streptomycetaceae</taxon>
        <taxon>Streptomyces</taxon>
    </lineage>
</organism>
<reference evidence="7" key="1">
    <citation type="submission" date="2022-10" db="EMBL/GenBank/DDBJ databases">
        <authorList>
            <person name="Mo P."/>
        </authorList>
    </citation>
    <scope>NUCLEOTIDE SEQUENCE</scope>
    <source>
        <strain evidence="7">HUAS 13-4</strain>
    </source>
</reference>
<name>A0ABY6DYL4_9ACTN</name>
<dbReference type="PANTHER" id="PTHR43884:SF12">
    <property type="entry name" value="ISOVALERYL-COA DEHYDROGENASE, MITOCHONDRIAL-RELATED"/>
    <property type="match status" value="1"/>
</dbReference>
<dbReference type="Gene3D" id="1.20.140.10">
    <property type="entry name" value="Butyryl-CoA Dehydrogenase, subunit A, domain 3"/>
    <property type="match status" value="1"/>
</dbReference>
<gene>
    <name evidence="7" type="ORF">N8I84_12710</name>
</gene>
<evidence type="ECO:0000313" key="7">
    <source>
        <dbReference type="EMBL" id="UXY19494.1"/>
    </source>
</evidence>
<dbReference type="PANTHER" id="PTHR43884">
    <property type="entry name" value="ACYL-COA DEHYDROGENASE"/>
    <property type="match status" value="1"/>
</dbReference>
<keyword evidence="5" id="KW-0472">Membrane</keyword>
<dbReference type="InterPro" id="IPR009100">
    <property type="entry name" value="AcylCoA_DH/oxidase_NM_dom_sf"/>
</dbReference>
<feature type="domain" description="Acyl-CoA dehydrogenase/oxidase C-terminal" evidence="6">
    <location>
        <begin position="239"/>
        <end position="367"/>
    </location>
</feature>
<keyword evidence="5" id="KW-0812">Transmembrane</keyword>
<evidence type="ECO:0000256" key="3">
    <source>
        <dbReference type="ARBA" id="ARBA00022630"/>
    </source>
</evidence>
<evidence type="ECO:0000256" key="4">
    <source>
        <dbReference type="ARBA" id="ARBA00022827"/>
    </source>
</evidence>
<dbReference type="Gene3D" id="1.10.540.10">
    <property type="entry name" value="Acyl-CoA dehydrogenase/oxidase, N-terminal domain"/>
    <property type="match status" value="1"/>
</dbReference>
<dbReference type="SUPFAM" id="SSF56645">
    <property type="entry name" value="Acyl-CoA dehydrogenase NM domain-like"/>
    <property type="match status" value="1"/>
</dbReference>
<dbReference type="Proteomes" id="UP001061298">
    <property type="component" value="Chromosome"/>
</dbReference>
<protein>
    <submittedName>
        <fullName evidence="7">Acyl-CoA dehydrogenase family protein</fullName>
    </submittedName>
</protein>
<feature type="transmembrane region" description="Helical" evidence="5">
    <location>
        <begin position="86"/>
        <end position="105"/>
    </location>
</feature>
<evidence type="ECO:0000256" key="1">
    <source>
        <dbReference type="ARBA" id="ARBA00001974"/>
    </source>
</evidence>
<sequence length="568" mass="58824">MLPSADPAGRVRALEELLGDPLDAANPVGHSAVLDADRQRELLPGGEELLSKAGLHHELVPTGLGGRLDRLDAPARLLRAVFRRDFSLGLGFGAASLVAAVAVWVHGSAAQRARIAELLLDGGRISVMFHDIAHGNDFSTSSVTAFPDGAGGLLLQGHKPVVTNAARAGALVVLARTGAGRAGGAHSAILVERARVPARTLRDLPRYRADGIRGCPVGGIEFAACPAPAEALLGTAGCGTEVMLRCLQITRPLIPAMALGCADTALRTVVELSGSGGADGVRSLDARYTRAAVAGAFLDLLLCDCLLLAAIRALHVAPGDSSMPAAAAKYLVPRVLQEAADDLAAILGPRVHREEGAYGTFRKHLRDLAGMPPGHAGAAASLASLLPQLPSLARRSWPVAEAAPDALFHADGPLPPWDPAALALAARHDPLAAALREAPARLGSRRTPLATLVRQLADELAMLGEECRRLPEGEPALLANPRGFALAERYTLLAAAGACLGVWQQGNQPADPVLLLGVLGRTAVRLGLPVPAEVADSAAAAMTEVLSRCARRRTLDLYDEPLAGGTTV</sequence>
<proteinExistence type="inferred from homology"/>
<keyword evidence="8" id="KW-1185">Reference proteome</keyword>
<evidence type="ECO:0000256" key="2">
    <source>
        <dbReference type="ARBA" id="ARBA00009347"/>
    </source>
</evidence>
<evidence type="ECO:0000313" key="8">
    <source>
        <dbReference type="Proteomes" id="UP001061298"/>
    </source>
</evidence>
<dbReference type="Gene3D" id="2.40.110.10">
    <property type="entry name" value="Butyryl-CoA Dehydrogenase, subunit A, domain 2"/>
    <property type="match status" value="1"/>
</dbReference>
<keyword evidence="4" id="KW-0274">FAD</keyword>
<dbReference type="InterPro" id="IPR036250">
    <property type="entry name" value="AcylCo_DH-like_C"/>
</dbReference>
<dbReference type="InterPro" id="IPR009075">
    <property type="entry name" value="AcylCo_DH/oxidase_C"/>
</dbReference>
<dbReference type="SUPFAM" id="SSF47203">
    <property type="entry name" value="Acyl-CoA dehydrogenase C-terminal domain-like"/>
    <property type="match status" value="1"/>
</dbReference>
<dbReference type="EMBL" id="CP106793">
    <property type="protein sequence ID" value="UXY19494.1"/>
    <property type="molecule type" value="Genomic_DNA"/>
</dbReference>
<dbReference type="InterPro" id="IPR046373">
    <property type="entry name" value="Acyl-CoA_Oxase/DH_mid-dom_sf"/>
</dbReference>
<comment type="similarity">
    <text evidence="2">Belongs to the acyl-CoA dehydrogenase family.</text>
</comment>
<accession>A0ABY6DYL4</accession>
<dbReference type="RefSeq" id="WP_263229630.1">
    <property type="nucleotide sequence ID" value="NZ_CP106793.1"/>
</dbReference>
<keyword evidence="5" id="KW-1133">Transmembrane helix</keyword>
<dbReference type="InterPro" id="IPR037069">
    <property type="entry name" value="AcylCoA_DH/ox_N_sf"/>
</dbReference>
<dbReference type="Pfam" id="PF00441">
    <property type="entry name" value="Acyl-CoA_dh_1"/>
    <property type="match status" value="1"/>
</dbReference>
<evidence type="ECO:0000256" key="5">
    <source>
        <dbReference type="SAM" id="Phobius"/>
    </source>
</evidence>
<comment type="cofactor">
    <cofactor evidence="1">
        <name>FAD</name>
        <dbReference type="ChEBI" id="CHEBI:57692"/>
    </cofactor>
</comment>
<evidence type="ECO:0000259" key="6">
    <source>
        <dbReference type="Pfam" id="PF00441"/>
    </source>
</evidence>
<keyword evidence="3" id="KW-0285">Flavoprotein</keyword>